<proteinExistence type="predicted"/>
<sequence>MISLSCALNRVICPYKYHNQLTTLKKKNNKKKSVPFPFLRLFPSNLSPQMAKTPSDSKQPTVSAAEMDEVEKVFRKFDANGDGKISLSELGAILNALGSKTSLDEVKRIMLEVDTDGDGFIDLQEFAAFHCPAGGGESDSKELREAFDLYDKDKNGKITAAELHSVMKSLGEKCSLKDCRRMISKVDVDGDGCVNFEEFKKMMSRT</sequence>
<dbReference type="EMBL" id="AYRZ02000002">
    <property type="protein sequence ID" value="PHT91400.1"/>
    <property type="molecule type" value="Genomic_DNA"/>
</dbReference>
<feature type="domain" description="EF-hand" evidence="4">
    <location>
        <begin position="138"/>
        <end position="173"/>
    </location>
</feature>
<dbReference type="InterPro" id="IPR002048">
    <property type="entry name" value="EF_hand_dom"/>
</dbReference>
<dbReference type="PANTHER" id="PTHR10891">
    <property type="entry name" value="EF-HAND CALCIUM-BINDING DOMAIN CONTAINING PROTEIN"/>
    <property type="match status" value="1"/>
</dbReference>
<reference evidence="5 6" key="1">
    <citation type="journal article" date="2014" name="Nat. Genet.">
        <title>Genome sequence of the hot pepper provides insights into the evolution of pungency in Capsicum species.</title>
        <authorList>
            <person name="Kim S."/>
            <person name="Park M."/>
            <person name="Yeom S.I."/>
            <person name="Kim Y.M."/>
            <person name="Lee J.M."/>
            <person name="Lee H.A."/>
            <person name="Seo E."/>
            <person name="Choi J."/>
            <person name="Cheong K."/>
            <person name="Kim K.T."/>
            <person name="Jung K."/>
            <person name="Lee G.W."/>
            <person name="Oh S.K."/>
            <person name="Bae C."/>
            <person name="Kim S.B."/>
            <person name="Lee H.Y."/>
            <person name="Kim S.Y."/>
            <person name="Kim M.S."/>
            <person name="Kang B.C."/>
            <person name="Jo Y.D."/>
            <person name="Yang H.B."/>
            <person name="Jeong H.J."/>
            <person name="Kang W.H."/>
            <person name="Kwon J.K."/>
            <person name="Shin C."/>
            <person name="Lim J.Y."/>
            <person name="Park J.H."/>
            <person name="Huh J.H."/>
            <person name="Kim J.S."/>
            <person name="Kim B.D."/>
            <person name="Cohen O."/>
            <person name="Paran I."/>
            <person name="Suh M.C."/>
            <person name="Lee S.B."/>
            <person name="Kim Y.K."/>
            <person name="Shin Y."/>
            <person name="Noh S.J."/>
            <person name="Park J."/>
            <person name="Seo Y.S."/>
            <person name="Kwon S.Y."/>
            <person name="Kim H.A."/>
            <person name="Park J.M."/>
            <person name="Kim H.J."/>
            <person name="Choi S.B."/>
            <person name="Bosland P.W."/>
            <person name="Reeves G."/>
            <person name="Jo S.H."/>
            <person name="Lee B.W."/>
            <person name="Cho H.T."/>
            <person name="Choi H.S."/>
            <person name="Lee M.S."/>
            <person name="Yu Y."/>
            <person name="Do Choi Y."/>
            <person name="Park B.S."/>
            <person name="van Deynze A."/>
            <person name="Ashrafi H."/>
            <person name="Hill T."/>
            <person name="Kim W.T."/>
            <person name="Pai H.S."/>
            <person name="Ahn H.K."/>
            <person name="Yeam I."/>
            <person name="Giovannoni J.J."/>
            <person name="Rose J.K."/>
            <person name="Sorensen I."/>
            <person name="Lee S.J."/>
            <person name="Kim R.W."/>
            <person name="Choi I.Y."/>
            <person name="Choi B.S."/>
            <person name="Lim J.S."/>
            <person name="Lee Y.H."/>
            <person name="Choi D."/>
        </authorList>
    </citation>
    <scope>NUCLEOTIDE SEQUENCE [LARGE SCALE GENOMIC DNA]</scope>
    <source>
        <strain evidence="6">cv. CM334</strain>
    </source>
</reference>
<protein>
    <submittedName>
        <fullName evidence="5">Calcium-binding allergen Ole e 8</fullName>
    </submittedName>
</protein>
<keyword evidence="1" id="KW-0479">Metal-binding</keyword>
<dbReference type="SMART" id="SM00054">
    <property type="entry name" value="EFh"/>
    <property type="match status" value="4"/>
</dbReference>
<evidence type="ECO:0000256" key="3">
    <source>
        <dbReference type="ARBA" id="ARBA00022837"/>
    </source>
</evidence>
<gene>
    <name evidence="5" type="ORF">T459_06513</name>
</gene>
<dbReference type="CDD" id="cd00051">
    <property type="entry name" value="EFh"/>
    <property type="match status" value="2"/>
</dbReference>
<comment type="caution">
    <text evidence="5">The sequence shown here is derived from an EMBL/GenBank/DDBJ whole genome shotgun (WGS) entry which is preliminary data.</text>
</comment>
<evidence type="ECO:0000256" key="1">
    <source>
        <dbReference type="ARBA" id="ARBA00022723"/>
    </source>
</evidence>
<dbReference type="InterPro" id="IPR018247">
    <property type="entry name" value="EF_Hand_1_Ca_BS"/>
</dbReference>
<keyword evidence="2" id="KW-0677">Repeat</keyword>
<dbReference type="SUPFAM" id="SSF47473">
    <property type="entry name" value="EF-hand"/>
    <property type="match status" value="1"/>
</dbReference>
<feature type="domain" description="EF-hand" evidence="4">
    <location>
        <begin position="101"/>
        <end position="136"/>
    </location>
</feature>
<dbReference type="AlphaFoldDB" id="A0A2G3AB17"/>
<name>A0A2G3AB17_CAPAN</name>
<dbReference type="Gene3D" id="1.10.238.10">
    <property type="entry name" value="EF-hand"/>
    <property type="match status" value="2"/>
</dbReference>
<evidence type="ECO:0000313" key="5">
    <source>
        <dbReference type="EMBL" id="PHT91400.1"/>
    </source>
</evidence>
<reference evidence="5 6" key="2">
    <citation type="journal article" date="2017" name="Genome Biol.">
        <title>New reference genome sequences of hot pepper reveal the massive evolution of plant disease-resistance genes by retroduplication.</title>
        <authorList>
            <person name="Kim S."/>
            <person name="Park J."/>
            <person name="Yeom S.I."/>
            <person name="Kim Y.M."/>
            <person name="Seo E."/>
            <person name="Kim K.T."/>
            <person name="Kim M.S."/>
            <person name="Lee J.M."/>
            <person name="Cheong K."/>
            <person name="Shin H.S."/>
            <person name="Kim S.B."/>
            <person name="Han K."/>
            <person name="Lee J."/>
            <person name="Park M."/>
            <person name="Lee H.A."/>
            <person name="Lee H.Y."/>
            <person name="Lee Y."/>
            <person name="Oh S."/>
            <person name="Lee J.H."/>
            <person name="Choi E."/>
            <person name="Choi E."/>
            <person name="Lee S.E."/>
            <person name="Jeon J."/>
            <person name="Kim H."/>
            <person name="Choi G."/>
            <person name="Song H."/>
            <person name="Lee J."/>
            <person name="Lee S.C."/>
            <person name="Kwon J.K."/>
            <person name="Lee H.Y."/>
            <person name="Koo N."/>
            <person name="Hong Y."/>
            <person name="Kim R.W."/>
            <person name="Kang W.H."/>
            <person name="Huh J.H."/>
            <person name="Kang B.C."/>
            <person name="Yang T.J."/>
            <person name="Lee Y.H."/>
            <person name="Bennetzen J.L."/>
            <person name="Choi D."/>
        </authorList>
    </citation>
    <scope>NUCLEOTIDE SEQUENCE [LARGE SCALE GENOMIC DNA]</scope>
    <source>
        <strain evidence="6">cv. CM334</strain>
    </source>
</reference>
<organism evidence="5 6">
    <name type="scientific">Capsicum annuum</name>
    <name type="common">Capsicum pepper</name>
    <dbReference type="NCBI Taxonomy" id="4072"/>
    <lineage>
        <taxon>Eukaryota</taxon>
        <taxon>Viridiplantae</taxon>
        <taxon>Streptophyta</taxon>
        <taxon>Embryophyta</taxon>
        <taxon>Tracheophyta</taxon>
        <taxon>Spermatophyta</taxon>
        <taxon>Magnoliopsida</taxon>
        <taxon>eudicotyledons</taxon>
        <taxon>Gunneridae</taxon>
        <taxon>Pentapetalae</taxon>
        <taxon>asterids</taxon>
        <taxon>lamiids</taxon>
        <taxon>Solanales</taxon>
        <taxon>Solanaceae</taxon>
        <taxon>Solanoideae</taxon>
        <taxon>Capsiceae</taxon>
        <taxon>Capsicum</taxon>
    </lineage>
</organism>
<feature type="domain" description="EF-hand" evidence="4">
    <location>
        <begin position="65"/>
        <end position="100"/>
    </location>
</feature>
<dbReference type="Proteomes" id="UP000222542">
    <property type="component" value="Unassembled WGS sequence"/>
</dbReference>
<evidence type="ECO:0000259" key="4">
    <source>
        <dbReference type="PROSITE" id="PS50222"/>
    </source>
</evidence>
<dbReference type="FunFam" id="1.10.238.10:FF:000203">
    <property type="entry name" value="Probable calcium-binding protein CML27"/>
    <property type="match status" value="1"/>
</dbReference>
<keyword evidence="3" id="KW-0106">Calcium</keyword>
<dbReference type="InterPro" id="IPR011992">
    <property type="entry name" value="EF-hand-dom_pair"/>
</dbReference>
<feature type="domain" description="EF-hand" evidence="4">
    <location>
        <begin position="174"/>
        <end position="206"/>
    </location>
</feature>
<dbReference type="OMA" id="CSVHDCS"/>
<dbReference type="Pfam" id="PF13499">
    <property type="entry name" value="EF-hand_7"/>
    <property type="match status" value="2"/>
</dbReference>
<keyword evidence="6" id="KW-1185">Reference proteome</keyword>
<evidence type="ECO:0000313" key="6">
    <source>
        <dbReference type="Proteomes" id="UP000222542"/>
    </source>
</evidence>
<evidence type="ECO:0000256" key="2">
    <source>
        <dbReference type="ARBA" id="ARBA00022737"/>
    </source>
</evidence>
<dbReference type="STRING" id="4072.A0A2G3AB17"/>
<dbReference type="Gramene" id="PHT91400">
    <property type="protein sequence ID" value="PHT91400"/>
    <property type="gene ID" value="T459_06513"/>
</dbReference>
<accession>A0A2G3AB17</accession>
<dbReference type="InterPro" id="IPR039647">
    <property type="entry name" value="EF_hand_pair_protein_CML-like"/>
</dbReference>
<dbReference type="GO" id="GO:0005509">
    <property type="term" value="F:calcium ion binding"/>
    <property type="evidence" value="ECO:0007669"/>
    <property type="project" value="InterPro"/>
</dbReference>
<dbReference type="PROSITE" id="PS00018">
    <property type="entry name" value="EF_HAND_1"/>
    <property type="match status" value="4"/>
</dbReference>
<dbReference type="PROSITE" id="PS50222">
    <property type="entry name" value="EF_HAND_2"/>
    <property type="match status" value="4"/>
</dbReference>